<sequence>MFGIPRGIAVLFSPENRVRLLLAVVGSVVTAFLEVVGVASVVPLMQLLTGADTGTGLLGRFADVFGNPPRDRLALVIAVLVFASFILKAVIGVAFRWWMAGFLARQEADTSQSLLRRYLAAPYWVHLSRHTSEFNRTMTESAGQTYAMVVTGAIIVATEAVTVLALTVVILVLDPVPAVVAIVYFSVVAVLFQRTVGPRAENVGRVFQEASLDMSMTAWETIQGIKEIRVRRTSDQFLARYREARLRYAGARRANAFLADLPKSIFELVFIGGVAVLVVVAFSTGNSSTTLTTLSLFVAAGFRLLPSLTRIMASLQLIRTGRAGLTLVLADLTDPDLPDVPGDDPTATGRMPLTESLVVRDAIHRYRDGTTNVLDGVSVVVPAGTSVAFVGTSGAGKTTLVDTVLGLHEPVSGEVLADGRPITDDLPGWQRNVGLVPQDVFIPDDTVRANIALGEPPEIIDEERVLAAVRDAELEPLIAALPDGLDSRVGERGSRLSGGQRQRLGIARALYRKPALLVLDEATSALDNETERRVAETVAALRGRMTVIIVAHRLSTVRDCDQVVFLKAGQVEAAGTFEEVRRASPDFAHLVRLGRLEPVPAGGDRAE</sequence>
<comment type="subcellular location">
    <subcellularLocation>
        <location evidence="1">Cell membrane</location>
        <topology evidence="1">Multi-pass membrane protein</topology>
    </subcellularLocation>
</comment>
<evidence type="ECO:0000256" key="6">
    <source>
        <dbReference type="ARBA" id="ARBA00022840"/>
    </source>
</evidence>
<keyword evidence="3" id="KW-1003">Cell membrane</keyword>
<dbReference type="InterPro" id="IPR039421">
    <property type="entry name" value="Type_1_exporter"/>
</dbReference>
<dbReference type="PANTHER" id="PTHR24221">
    <property type="entry name" value="ATP-BINDING CASSETTE SUB-FAMILY B"/>
    <property type="match status" value="1"/>
</dbReference>
<feature type="transmembrane region" description="Helical" evidence="10">
    <location>
        <begin position="265"/>
        <end position="285"/>
    </location>
</feature>
<dbReference type="GO" id="GO:0005524">
    <property type="term" value="F:ATP binding"/>
    <property type="evidence" value="ECO:0007669"/>
    <property type="project" value="UniProtKB-KW"/>
</dbReference>
<evidence type="ECO:0000256" key="3">
    <source>
        <dbReference type="ARBA" id="ARBA00022475"/>
    </source>
</evidence>
<keyword evidence="8 10" id="KW-0472">Membrane</keyword>
<dbReference type="InterPro" id="IPR036640">
    <property type="entry name" value="ABC1_TM_sf"/>
</dbReference>
<evidence type="ECO:0000259" key="11">
    <source>
        <dbReference type="PROSITE" id="PS50893"/>
    </source>
</evidence>
<keyword evidence="4 10" id="KW-0812">Transmembrane</keyword>
<dbReference type="SUPFAM" id="SSF52540">
    <property type="entry name" value="P-loop containing nucleoside triphosphate hydrolases"/>
    <property type="match status" value="1"/>
</dbReference>
<dbReference type="PANTHER" id="PTHR24221:SF654">
    <property type="entry name" value="ATP-BINDING CASSETTE SUB-FAMILY B MEMBER 6"/>
    <property type="match status" value="1"/>
</dbReference>
<dbReference type="GO" id="GO:0140359">
    <property type="term" value="F:ABC-type transporter activity"/>
    <property type="evidence" value="ECO:0007669"/>
    <property type="project" value="InterPro"/>
</dbReference>
<dbReference type="InterPro" id="IPR003593">
    <property type="entry name" value="AAA+_ATPase"/>
</dbReference>
<organism evidence="13 14">
    <name type="scientific">Phycicoccus flavus</name>
    <dbReference type="NCBI Taxonomy" id="2502783"/>
    <lineage>
        <taxon>Bacteria</taxon>
        <taxon>Bacillati</taxon>
        <taxon>Actinomycetota</taxon>
        <taxon>Actinomycetes</taxon>
        <taxon>Micrococcales</taxon>
        <taxon>Intrasporangiaceae</taxon>
        <taxon>Phycicoccus</taxon>
    </lineage>
</organism>
<dbReference type="AlphaFoldDB" id="A0A8T6R318"/>
<evidence type="ECO:0000256" key="2">
    <source>
        <dbReference type="ARBA" id="ARBA00022448"/>
    </source>
</evidence>
<dbReference type="PROSITE" id="PS50929">
    <property type="entry name" value="ABC_TM1F"/>
    <property type="match status" value="1"/>
</dbReference>
<feature type="transmembrane region" description="Helical" evidence="10">
    <location>
        <begin position="146"/>
        <end position="170"/>
    </location>
</feature>
<dbReference type="EMBL" id="SAYU02000038">
    <property type="protein sequence ID" value="NHA68778.1"/>
    <property type="molecule type" value="Genomic_DNA"/>
</dbReference>
<dbReference type="Proteomes" id="UP000287866">
    <property type="component" value="Unassembled WGS sequence"/>
</dbReference>
<feature type="domain" description="ABC transporter" evidence="11">
    <location>
        <begin position="358"/>
        <end position="593"/>
    </location>
</feature>
<keyword evidence="14" id="KW-1185">Reference proteome</keyword>
<keyword evidence="2" id="KW-0813">Transport</keyword>
<comment type="similarity">
    <text evidence="9">Belongs to the ABC transporter superfamily. Lipid exporter (TC 3.A.1.106) family.</text>
</comment>
<dbReference type="PROSITE" id="PS00211">
    <property type="entry name" value="ABC_TRANSPORTER_1"/>
    <property type="match status" value="1"/>
</dbReference>
<dbReference type="GO" id="GO:0034040">
    <property type="term" value="F:ATPase-coupled lipid transmembrane transporter activity"/>
    <property type="evidence" value="ECO:0007669"/>
    <property type="project" value="TreeGrafter"/>
</dbReference>
<name>A0A8T6R318_9MICO</name>
<evidence type="ECO:0000256" key="4">
    <source>
        <dbReference type="ARBA" id="ARBA00022692"/>
    </source>
</evidence>
<evidence type="ECO:0000259" key="12">
    <source>
        <dbReference type="PROSITE" id="PS50929"/>
    </source>
</evidence>
<dbReference type="InterPro" id="IPR011527">
    <property type="entry name" value="ABC1_TM_dom"/>
</dbReference>
<accession>A0A8T6R318</accession>
<dbReference type="InterPro" id="IPR017871">
    <property type="entry name" value="ABC_transporter-like_CS"/>
</dbReference>
<evidence type="ECO:0000256" key="7">
    <source>
        <dbReference type="ARBA" id="ARBA00022989"/>
    </source>
</evidence>
<comment type="caution">
    <text evidence="13">The sequence shown here is derived from an EMBL/GenBank/DDBJ whole genome shotgun (WGS) entry which is preliminary data.</text>
</comment>
<feature type="transmembrane region" description="Helical" evidence="10">
    <location>
        <begin position="176"/>
        <end position="192"/>
    </location>
</feature>
<dbReference type="GO" id="GO:0005886">
    <property type="term" value="C:plasma membrane"/>
    <property type="evidence" value="ECO:0007669"/>
    <property type="project" value="UniProtKB-SubCell"/>
</dbReference>
<feature type="domain" description="ABC transmembrane type-1" evidence="12">
    <location>
        <begin position="21"/>
        <end position="320"/>
    </location>
</feature>
<dbReference type="Pfam" id="PF00005">
    <property type="entry name" value="ABC_tran"/>
    <property type="match status" value="1"/>
</dbReference>
<dbReference type="Gene3D" id="3.40.50.300">
    <property type="entry name" value="P-loop containing nucleotide triphosphate hydrolases"/>
    <property type="match status" value="1"/>
</dbReference>
<dbReference type="FunFam" id="3.40.50.300:FF:000299">
    <property type="entry name" value="ABC transporter ATP-binding protein/permease"/>
    <property type="match status" value="1"/>
</dbReference>
<evidence type="ECO:0000256" key="10">
    <source>
        <dbReference type="SAM" id="Phobius"/>
    </source>
</evidence>
<evidence type="ECO:0000256" key="8">
    <source>
        <dbReference type="ARBA" id="ARBA00023136"/>
    </source>
</evidence>
<evidence type="ECO:0000313" key="14">
    <source>
        <dbReference type="Proteomes" id="UP000287866"/>
    </source>
</evidence>
<dbReference type="SMART" id="SM00382">
    <property type="entry name" value="AAA"/>
    <property type="match status" value="1"/>
</dbReference>
<dbReference type="InterPro" id="IPR003439">
    <property type="entry name" value="ABC_transporter-like_ATP-bd"/>
</dbReference>
<dbReference type="SUPFAM" id="SSF90123">
    <property type="entry name" value="ABC transporter transmembrane region"/>
    <property type="match status" value="1"/>
</dbReference>
<feature type="transmembrane region" description="Helical" evidence="10">
    <location>
        <begin position="20"/>
        <end position="42"/>
    </location>
</feature>
<dbReference type="PROSITE" id="PS50893">
    <property type="entry name" value="ABC_TRANSPORTER_2"/>
    <property type="match status" value="1"/>
</dbReference>
<proteinExistence type="inferred from homology"/>
<evidence type="ECO:0000313" key="13">
    <source>
        <dbReference type="EMBL" id="NHA68778.1"/>
    </source>
</evidence>
<dbReference type="GO" id="GO:0016887">
    <property type="term" value="F:ATP hydrolysis activity"/>
    <property type="evidence" value="ECO:0007669"/>
    <property type="project" value="InterPro"/>
</dbReference>
<keyword evidence="6 13" id="KW-0067">ATP-binding</keyword>
<keyword evidence="5" id="KW-0547">Nucleotide-binding</keyword>
<dbReference type="RefSeq" id="WP_165566621.1">
    <property type="nucleotide sequence ID" value="NZ_SAYU02000038.1"/>
</dbReference>
<gene>
    <name evidence="13" type="ORF">EPD83_012070</name>
</gene>
<evidence type="ECO:0000256" key="5">
    <source>
        <dbReference type="ARBA" id="ARBA00022741"/>
    </source>
</evidence>
<evidence type="ECO:0000256" key="1">
    <source>
        <dbReference type="ARBA" id="ARBA00004651"/>
    </source>
</evidence>
<feature type="transmembrane region" description="Helical" evidence="10">
    <location>
        <begin position="73"/>
        <end position="95"/>
    </location>
</feature>
<protein>
    <submittedName>
        <fullName evidence="13">ABC transporter ATP-binding protein</fullName>
    </submittedName>
</protein>
<reference evidence="13" key="1">
    <citation type="submission" date="2020-03" db="EMBL/GenBank/DDBJ databases">
        <title>Phycicoccus flavus sp. nov., a novel endophytic actinobacterium isolated from branch of Kandelia candel.</title>
        <authorList>
            <person name="Tuo L."/>
        </authorList>
    </citation>
    <scope>NUCLEOTIDE SEQUENCE</scope>
    <source>
        <strain evidence="13">CMS6Z-2</strain>
    </source>
</reference>
<dbReference type="Gene3D" id="1.20.1560.10">
    <property type="entry name" value="ABC transporter type 1, transmembrane domain"/>
    <property type="match status" value="1"/>
</dbReference>
<dbReference type="Pfam" id="PF00664">
    <property type="entry name" value="ABC_membrane"/>
    <property type="match status" value="1"/>
</dbReference>
<keyword evidence="7 10" id="KW-1133">Transmembrane helix</keyword>
<evidence type="ECO:0000256" key="9">
    <source>
        <dbReference type="ARBA" id="ARBA00061644"/>
    </source>
</evidence>
<dbReference type="InterPro" id="IPR027417">
    <property type="entry name" value="P-loop_NTPase"/>
</dbReference>